<protein>
    <recommendedName>
        <fullName evidence="5">DUF4255 domain-containing protein</fullName>
    </recommendedName>
</protein>
<name>A0A1Z4GPN3_9CYAN</name>
<accession>A0A1Z4GPN3</accession>
<dbReference type="EMBL" id="AP018174">
    <property type="protein sequence ID" value="BAY19482.1"/>
    <property type="molecule type" value="Genomic_DNA"/>
</dbReference>
<feature type="domain" description="IPT/TIG" evidence="1">
    <location>
        <begin position="235"/>
        <end position="293"/>
    </location>
</feature>
<evidence type="ECO:0008006" key="5">
    <source>
        <dbReference type="Google" id="ProtNLM"/>
    </source>
</evidence>
<dbReference type="Pfam" id="PF14065">
    <property type="entry name" value="Pvc16_N"/>
    <property type="match status" value="1"/>
</dbReference>
<dbReference type="OrthoDB" id="527247at2"/>
<organism evidence="3 4">
    <name type="scientific">Anabaenopsis circularis NIES-21</name>
    <dbReference type="NCBI Taxonomy" id="1085406"/>
    <lineage>
        <taxon>Bacteria</taxon>
        <taxon>Bacillati</taxon>
        <taxon>Cyanobacteriota</taxon>
        <taxon>Cyanophyceae</taxon>
        <taxon>Nostocales</taxon>
        <taxon>Nodulariaceae</taxon>
        <taxon>Anabaenopsis</taxon>
    </lineage>
</organism>
<reference evidence="3 4" key="1">
    <citation type="submission" date="2017-06" db="EMBL/GenBank/DDBJ databases">
        <title>Genome sequencing of cyanobaciteial culture collection at National Institute for Environmental Studies (NIES).</title>
        <authorList>
            <person name="Hirose Y."/>
            <person name="Shimura Y."/>
            <person name="Fujisawa T."/>
            <person name="Nakamura Y."/>
            <person name="Kawachi M."/>
        </authorList>
    </citation>
    <scope>NUCLEOTIDE SEQUENCE [LARGE SCALE GENOMIC DNA]</scope>
    <source>
        <strain evidence="3 4">NIES-21</strain>
    </source>
</reference>
<gene>
    <name evidence="3" type="ORF">NIES21_53450</name>
</gene>
<dbReference type="InterPro" id="IPR002909">
    <property type="entry name" value="IPT_dom"/>
</dbReference>
<evidence type="ECO:0000313" key="4">
    <source>
        <dbReference type="Proteomes" id="UP000218287"/>
    </source>
</evidence>
<sequence>MSNYLAIATITATLQRTLQANVQVDVDGARVTTVRPDRLNNATPEAGVNIYLYDVLLNSAWRSADLRQRHSEEKYIKRSQTGLDLYYLITCYGNDVELEPQRLMGSIVRTLNSKSILTQEMIQETVADSTFTFLADSNLAEQVETITISPVDMNIEEISKIWTVFFQTPYSLSLGYKASVILIDSGEIPKKPLPVRNIQRHVTPYQPAIAHIKVAEELAKLWKTQSTANPLILASSTLLIQGNNLNAEITQIRIGNVTVTPQTVTEKQITLDLSRIPTESLRAGVQSLQVIHPQQRVNSNIVPILLRPTIQEVTVSNLHGRGNDLRSADVNVTVNFTIDKTQQVTLVLTELSFTQFSGYSYEQTKHRRNNSNSITFVITDCLPGNYLVRLVVDGAESLLSVDTDPHSPTYESYIGPVVAIA</sequence>
<evidence type="ECO:0000313" key="3">
    <source>
        <dbReference type="EMBL" id="BAY19482.1"/>
    </source>
</evidence>
<dbReference type="Proteomes" id="UP000218287">
    <property type="component" value="Chromosome"/>
</dbReference>
<dbReference type="InterPro" id="IPR025351">
    <property type="entry name" value="Pvc16_N"/>
</dbReference>
<evidence type="ECO:0000259" key="1">
    <source>
        <dbReference type="Pfam" id="PF01833"/>
    </source>
</evidence>
<keyword evidence="4" id="KW-1185">Reference proteome</keyword>
<evidence type="ECO:0000259" key="2">
    <source>
        <dbReference type="Pfam" id="PF14065"/>
    </source>
</evidence>
<dbReference type="Pfam" id="PF01833">
    <property type="entry name" value="TIG"/>
    <property type="match status" value="1"/>
</dbReference>
<proteinExistence type="predicted"/>
<feature type="domain" description="Pvc16 N-terminal" evidence="2">
    <location>
        <begin position="9"/>
        <end position="196"/>
    </location>
</feature>
<dbReference type="AlphaFoldDB" id="A0A1Z4GPN3"/>